<evidence type="ECO:0000313" key="2">
    <source>
        <dbReference type="EMBL" id="ONH67174.1"/>
    </source>
</evidence>
<proteinExistence type="predicted"/>
<evidence type="ECO:0000313" key="1">
    <source>
        <dbReference type="EMBL" id="CDR43307.1"/>
    </source>
</evidence>
<dbReference type="OMA" id="MMIARCY"/>
<reference evidence="3" key="2">
    <citation type="journal article" date="2017" name="Genome Announc.">
        <title>Genome sequences of Cyberlindnera fabianii 65, Pichia kudriavzevii 129, and Saccharomyces cerevisiae 131 isolated from fermented masau fruits in Zimbabwe.</title>
        <authorList>
            <person name="van Rijswijck I.M.H."/>
            <person name="Derks M.F.L."/>
            <person name="Abee T."/>
            <person name="de Ridder D."/>
            <person name="Smid E.J."/>
        </authorList>
    </citation>
    <scope>NUCLEOTIDE SEQUENCE [LARGE SCALE GENOMIC DNA]</scope>
    <source>
        <strain evidence="3">65</strain>
    </source>
</reference>
<protein>
    <submittedName>
        <fullName evidence="1">CYFA0S11e03697g1_1</fullName>
    </submittedName>
</protein>
<organism evidence="1">
    <name type="scientific">Cyberlindnera fabianii</name>
    <name type="common">Yeast</name>
    <name type="synonym">Hansenula fabianii</name>
    <dbReference type="NCBI Taxonomy" id="36022"/>
    <lineage>
        <taxon>Eukaryota</taxon>
        <taxon>Fungi</taxon>
        <taxon>Dikarya</taxon>
        <taxon>Ascomycota</taxon>
        <taxon>Saccharomycotina</taxon>
        <taxon>Saccharomycetes</taxon>
        <taxon>Phaffomycetales</taxon>
        <taxon>Phaffomycetaceae</taxon>
        <taxon>Cyberlindnera</taxon>
    </lineage>
</organism>
<dbReference type="Proteomes" id="UP000189513">
    <property type="component" value="Unassembled WGS sequence"/>
</dbReference>
<keyword evidence="3" id="KW-1185">Reference proteome</keyword>
<dbReference type="VEuPathDB" id="FungiDB:BON22_2970"/>
<reference evidence="1" key="1">
    <citation type="journal article" date="2014" name="Genome Announc.">
        <title>Genome sequence of the yeast Cyberlindnera fabianii (Hansenula fabianii).</title>
        <authorList>
            <person name="Freel K.C."/>
            <person name="Sarilar V."/>
            <person name="Neuveglise C."/>
            <person name="Devillers H."/>
            <person name="Friedrich A."/>
            <person name="Schacherer J."/>
        </authorList>
    </citation>
    <scope>NUCLEOTIDE SEQUENCE</scope>
    <source>
        <strain evidence="1">YJS4271</strain>
    </source>
</reference>
<evidence type="ECO:0000313" key="3">
    <source>
        <dbReference type="Proteomes" id="UP000189513"/>
    </source>
</evidence>
<dbReference type="AlphaFoldDB" id="A0A061B1E6"/>
<sequence length="233" mass="26185">MMLRTRFLKPSQQMALLPQCSRGYRSLAISLTSPRPFNPNNFSIPSAPKDKTINDTFKARIKSKPATRSHIEFLKTFLGPSYALPEEQMFIVLYPDRQYSIDESPEAQSTGSVSTDSLTVMGKNIFKLQKSLFMLEVGSKVRDIDDVMSVFDDKLFSRLDQPKTLNKFLNERGFKKHVRSGLAGEVSDQTAVKALYLLVGCVAYVHGKPAASEFVTEAIFRRRGGLFDISMKA</sequence>
<dbReference type="EMBL" id="MPUK01000005">
    <property type="protein sequence ID" value="ONH67174.1"/>
    <property type="molecule type" value="Genomic_DNA"/>
</dbReference>
<dbReference type="EMBL" id="LK052896">
    <property type="protein sequence ID" value="CDR43307.1"/>
    <property type="molecule type" value="Genomic_DNA"/>
</dbReference>
<accession>A0A061B1E6</accession>
<reference evidence="2" key="3">
    <citation type="submission" date="2017-01" db="EMBL/GenBank/DDBJ databases">
        <authorList>
            <person name="Mah S.A."/>
            <person name="Swanson W.J."/>
            <person name="Moy G.W."/>
            <person name="Vacquier V.D."/>
        </authorList>
    </citation>
    <scope>NUCLEOTIDE SEQUENCE [LARGE SCALE GENOMIC DNA]</scope>
    <source>
        <strain evidence="2">65</strain>
    </source>
</reference>
<name>A0A061B1E6_CYBFA</name>
<gene>
    <name evidence="2" type="ORF">BON22_2970</name>
    <name evidence="1" type="ORF">CYFA0S_11e03697g</name>
</gene>